<sequence>MKVSLKYFGVAFLIWVVGAMAGVVLSTSNADGSFNTDHGIEQDIVKALSSDNNVKAFILIASNNLKVAAINIIGGVLFGIPIH</sequence>
<dbReference type="InterPro" id="IPR002798">
    <property type="entry name" value="SpoIIM-like"/>
</dbReference>
<dbReference type="EMBL" id="JACCCY010000003">
    <property type="protein sequence ID" value="NYI50111.1"/>
    <property type="molecule type" value="Genomic_DNA"/>
</dbReference>
<dbReference type="AlphaFoldDB" id="A0A8E2A738"/>
<name>A0A8E2A738_9PORP</name>
<feature type="transmembrane region" description="Helical" evidence="1">
    <location>
        <begin position="56"/>
        <end position="80"/>
    </location>
</feature>
<reference evidence="2 3" key="1">
    <citation type="submission" date="2020-07" db="EMBL/GenBank/DDBJ databases">
        <title>Genomic Encyclopedia of Type Strains, Phase IV (KMG-IV): sequencing the most valuable type-strain genomes for metagenomic binning, comparative biology and taxonomic classification.</title>
        <authorList>
            <person name="Goeker M."/>
        </authorList>
    </citation>
    <scope>NUCLEOTIDE SEQUENCE [LARGE SCALE GENOMIC DNA]</scope>
    <source>
        <strain evidence="2 3">DSM 23697</strain>
    </source>
</reference>
<proteinExistence type="predicted"/>
<evidence type="ECO:0000313" key="2">
    <source>
        <dbReference type="EMBL" id="NYI50111.1"/>
    </source>
</evidence>
<comment type="caution">
    <text evidence="2">The sequence shown here is derived from an EMBL/GenBank/DDBJ whole genome shotgun (WGS) entry which is preliminary data.</text>
</comment>
<protein>
    <submittedName>
        <fullName evidence="2">Putative membrane protein SpoIIM required for sporulation</fullName>
    </submittedName>
</protein>
<dbReference type="Pfam" id="PF01944">
    <property type="entry name" value="SpoIIM"/>
    <property type="match status" value="1"/>
</dbReference>
<gene>
    <name evidence="2" type="ORF">F5613_002241</name>
</gene>
<evidence type="ECO:0000256" key="1">
    <source>
        <dbReference type="SAM" id="Phobius"/>
    </source>
</evidence>
<keyword evidence="1" id="KW-1133">Transmembrane helix</keyword>
<feature type="transmembrane region" description="Helical" evidence="1">
    <location>
        <begin position="7"/>
        <end position="25"/>
    </location>
</feature>
<evidence type="ECO:0000313" key="3">
    <source>
        <dbReference type="Proteomes" id="UP000574332"/>
    </source>
</evidence>
<dbReference type="RefSeq" id="WP_179399753.1">
    <property type="nucleotide sequence ID" value="NZ_JACCCY010000003.1"/>
</dbReference>
<keyword evidence="1" id="KW-0472">Membrane</keyword>
<dbReference type="Proteomes" id="UP000574332">
    <property type="component" value="Unassembled WGS sequence"/>
</dbReference>
<accession>A0A8E2A738</accession>
<keyword evidence="1" id="KW-0812">Transmembrane</keyword>
<keyword evidence="3" id="KW-1185">Reference proteome</keyword>
<organism evidence="2 3">
    <name type="scientific">Macellibacteroides fermentans</name>
    <dbReference type="NCBI Taxonomy" id="879969"/>
    <lineage>
        <taxon>Bacteria</taxon>
        <taxon>Pseudomonadati</taxon>
        <taxon>Bacteroidota</taxon>
        <taxon>Bacteroidia</taxon>
        <taxon>Bacteroidales</taxon>
        <taxon>Porphyromonadaceae</taxon>
        <taxon>Macellibacteroides</taxon>
    </lineage>
</organism>